<dbReference type="EMBL" id="JPGK01000011">
    <property type="protein sequence ID" value="KGA92871.1"/>
    <property type="molecule type" value="Genomic_DNA"/>
</dbReference>
<dbReference type="PATRIC" id="fig|178606.4.peg.2465"/>
<evidence type="ECO:0000313" key="2">
    <source>
        <dbReference type="Proteomes" id="UP000029452"/>
    </source>
</evidence>
<proteinExistence type="predicted"/>
<evidence type="ECO:0000313" key="1">
    <source>
        <dbReference type="EMBL" id="KGA92871.1"/>
    </source>
</evidence>
<comment type="caution">
    <text evidence="1">The sequence shown here is derived from an EMBL/GenBank/DDBJ whole genome shotgun (WGS) entry which is preliminary data.</text>
</comment>
<name>A0A094YI48_9BACT</name>
<dbReference type="Proteomes" id="UP000029452">
    <property type="component" value="Unassembled WGS sequence"/>
</dbReference>
<sequence>MGKVAEIVTQEQNLSGKPLFLSFFDGQAEWTGRHAQRAFVSPVF</sequence>
<protein>
    <submittedName>
        <fullName evidence="1">Uncharacterized protein</fullName>
    </submittedName>
</protein>
<gene>
    <name evidence="1" type="ORF">LptCag_1705</name>
</gene>
<reference evidence="1 2" key="1">
    <citation type="submission" date="2014-06" db="EMBL/GenBank/DDBJ databases">
        <title>Draft genome sequence of iron oxidizing acidophile Leptospirillum ferriphilum DSM14647.</title>
        <authorList>
            <person name="Cardenas J.P."/>
            <person name="Lazcano M."/>
            <person name="Ossandon F.J."/>
            <person name="Corbett M."/>
            <person name="Holmes D.S."/>
            <person name="Watkin E."/>
        </authorList>
    </citation>
    <scope>NUCLEOTIDE SEQUENCE [LARGE SCALE GENOMIC DNA]</scope>
    <source>
        <strain evidence="1 2">DSM 14647</strain>
    </source>
</reference>
<accession>A0A094YI48</accession>
<dbReference type="AlphaFoldDB" id="A0A094YI48"/>
<organism evidence="1 2">
    <name type="scientific">Leptospirillum ferriphilum</name>
    <dbReference type="NCBI Taxonomy" id="178606"/>
    <lineage>
        <taxon>Bacteria</taxon>
        <taxon>Pseudomonadati</taxon>
        <taxon>Nitrospirota</taxon>
        <taxon>Nitrospiria</taxon>
        <taxon>Nitrospirales</taxon>
        <taxon>Nitrospiraceae</taxon>
        <taxon>Leptospirillum</taxon>
    </lineage>
</organism>